<reference evidence="6" key="2">
    <citation type="submission" date="2014-09" db="EMBL/GenBank/DDBJ databases">
        <authorList>
            <consortium name="NBRP consortium"/>
            <person name="Sawabe T."/>
            <person name="Meirelles P."/>
            <person name="Nakanishi M."/>
            <person name="Sayaka M."/>
            <person name="Hattori M."/>
            <person name="Ohkuma M."/>
        </authorList>
    </citation>
    <scope>NUCLEOTIDE SEQUENCE [LARGE SCALE GENOMIC DNA]</scope>
    <source>
        <strain evidence="6">JCM 19239</strain>
    </source>
</reference>
<proteinExistence type="predicted"/>
<evidence type="ECO:0000313" key="6">
    <source>
        <dbReference type="Proteomes" id="UP000029223"/>
    </source>
</evidence>
<dbReference type="SMART" id="SM00481">
    <property type="entry name" value="POLIIIAc"/>
    <property type="match status" value="1"/>
</dbReference>
<dbReference type="InterPro" id="IPR049821">
    <property type="entry name" value="PolIIIA_DnaE1_PHP"/>
</dbReference>
<dbReference type="PANTHER" id="PTHR32294">
    <property type="entry name" value="DNA POLYMERASE III SUBUNIT ALPHA"/>
    <property type="match status" value="1"/>
</dbReference>
<feature type="domain" description="Polymerase/histidinol phosphatase N-terminal" evidence="4">
    <location>
        <begin position="7"/>
        <end position="74"/>
    </location>
</feature>
<dbReference type="GO" id="GO:0003887">
    <property type="term" value="F:DNA-directed DNA polymerase activity"/>
    <property type="evidence" value="ECO:0007669"/>
    <property type="project" value="UniProtKB-EC"/>
</dbReference>
<dbReference type="InterPro" id="IPR004013">
    <property type="entry name" value="PHP_dom"/>
</dbReference>
<dbReference type="CDD" id="cd07433">
    <property type="entry name" value="PHP_PolIIIA_DnaE1"/>
    <property type="match status" value="1"/>
</dbReference>
<dbReference type="Gene3D" id="1.10.10.1600">
    <property type="entry name" value="Bacterial DNA polymerase III alpha subunit, thumb domain"/>
    <property type="match status" value="1"/>
</dbReference>
<dbReference type="Pfam" id="PF07733">
    <property type="entry name" value="DNA_pol3_alpha"/>
    <property type="match status" value="1"/>
</dbReference>
<dbReference type="InterPro" id="IPR041931">
    <property type="entry name" value="DNA_pol3_alpha_thumb_dom"/>
</dbReference>
<comment type="subcellular location">
    <subcellularLocation>
        <location evidence="1">Cytoplasm</location>
    </subcellularLocation>
</comment>
<keyword evidence="6" id="KW-1185">Reference proteome</keyword>
<dbReference type="InterPro" id="IPR011708">
    <property type="entry name" value="DNA_pol3_alpha_NTPase_dom"/>
</dbReference>
<comment type="caution">
    <text evidence="5">The sequence shown here is derived from an EMBL/GenBank/DDBJ whole genome shotgun (WGS) entry which is preliminary data.</text>
</comment>
<sequence>MSDPKFIHLRVHSDFSMVDGLSKVPPLVKKVAEMGMPAMALTDFTNLCGLVKFYGNAHSSGIKPLIGADFSMQSDEFGEELTRITVLAADNKGYNNLTLLISKAYLRGHVQHQPVIDKAWLAELSEGLIVLSGAKEGEVGKALLKGNQALAKQCAAFYQTHFPDRYYLELIRTGRSDEESYLHFAIELAEELELPVVATNEVVFVDKELFDAHEIRVAIHDGYTLDDPRRPKRYSDQQYLRSEEEMCELFADIPEALQNSVEIAKRCNVTVRLGEYFLPAFPTEGMEETDFLVMKSREGLEERLEFLFPDEQVRLERRPEYDERLQVELDVINQMGFPGYFLIVMEFIQWSKDNAIPVGPGRGSGAGSLVAYALKITDLDPLEYDLLFERFLNPERVSMPDFDVDFCMDKRDQVIDHVAEMYGRDAVSQIITFGTMAAKAVIRDVGRVLGHPFGFVDRISKLIPGDPGMTLQKAFDVEPLCRSCMTTMKKFATLSTCAES</sequence>
<dbReference type="Pfam" id="PF02811">
    <property type="entry name" value="PHP"/>
    <property type="match status" value="1"/>
</dbReference>
<protein>
    <recommendedName>
        <fullName evidence="2">DNA polymerase III subunit alpha</fullName>
    </recommendedName>
</protein>
<dbReference type="InterPro" id="IPR016195">
    <property type="entry name" value="Pol/histidinol_Pase-like"/>
</dbReference>
<evidence type="ECO:0000256" key="3">
    <source>
        <dbReference type="ARBA" id="ARBA00022490"/>
    </source>
</evidence>
<evidence type="ECO:0000259" key="4">
    <source>
        <dbReference type="SMART" id="SM00481"/>
    </source>
</evidence>
<dbReference type="NCBIfam" id="TIGR00594">
    <property type="entry name" value="polc"/>
    <property type="match status" value="1"/>
</dbReference>
<organism evidence="5 6">
    <name type="scientific">Vibrio variabilis</name>
    <dbReference type="NCBI Taxonomy" id="990271"/>
    <lineage>
        <taxon>Bacteria</taxon>
        <taxon>Pseudomonadati</taxon>
        <taxon>Pseudomonadota</taxon>
        <taxon>Gammaproteobacteria</taxon>
        <taxon>Vibrionales</taxon>
        <taxon>Vibrionaceae</taxon>
        <taxon>Vibrio</taxon>
    </lineage>
</organism>
<dbReference type="PANTHER" id="PTHR32294:SF0">
    <property type="entry name" value="DNA POLYMERASE III SUBUNIT ALPHA"/>
    <property type="match status" value="1"/>
</dbReference>
<name>A0ABQ0J4I1_9VIBR</name>
<accession>A0ABQ0J4I1</accession>
<dbReference type="Proteomes" id="UP000029223">
    <property type="component" value="Unassembled WGS sequence"/>
</dbReference>
<evidence type="ECO:0000313" key="5">
    <source>
        <dbReference type="EMBL" id="GAL23687.1"/>
    </source>
</evidence>
<dbReference type="SUPFAM" id="SSF89550">
    <property type="entry name" value="PHP domain-like"/>
    <property type="match status" value="1"/>
</dbReference>
<dbReference type="EMBL" id="BBMS01000001">
    <property type="protein sequence ID" value="GAL23687.1"/>
    <property type="molecule type" value="Genomic_DNA"/>
</dbReference>
<dbReference type="InterPro" id="IPR003141">
    <property type="entry name" value="Pol/His_phosphatase_N"/>
</dbReference>
<reference evidence="6" key="1">
    <citation type="submission" date="2014-09" db="EMBL/GenBank/DDBJ databases">
        <title>Vibrio variabilis JCM 19239. (C206) whole genome shotgun sequence.</title>
        <authorList>
            <person name="Sawabe T."/>
            <person name="Meirelles P."/>
            <person name="Nakanishi M."/>
            <person name="Sayaka M."/>
            <person name="Hattori M."/>
            <person name="Ohkuma M."/>
        </authorList>
    </citation>
    <scope>NUCLEOTIDE SEQUENCE [LARGE SCALE GENOMIC DNA]</scope>
    <source>
        <strain evidence="6">JCM 19239</strain>
    </source>
</reference>
<evidence type="ECO:0000256" key="2">
    <source>
        <dbReference type="ARBA" id="ARBA00019114"/>
    </source>
</evidence>
<keyword evidence="5" id="KW-0808">Transferase</keyword>
<evidence type="ECO:0000256" key="1">
    <source>
        <dbReference type="ARBA" id="ARBA00004496"/>
    </source>
</evidence>
<dbReference type="InterPro" id="IPR004805">
    <property type="entry name" value="DnaE2/DnaE/PolC"/>
</dbReference>
<keyword evidence="5" id="KW-0548">Nucleotidyltransferase</keyword>
<gene>
    <name evidence="5" type="ORF">JCM19239_7641</name>
</gene>
<dbReference type="Gene3D" id="3.20.20.140">
    <property type="entry name" value="Metal-dependent hydrolases"/>
    <property type="match status" value="1"/>
</dbReference>
<keyword evidence="3" id="KW-0963">Cytoplasm</keyword>